<name>A0A1I2YQX2_9GAMM</name>
<protein>
    <submittedName>
        <fullName evidence="2">N-acyl amino acid synthase, PEP-CTERM/exosortase system-associated</fullName>
    </submittedName>
</protein>
<gene>
    <name evidence="2" type="ORF">SAMN04487959_10295</name>
</gene>
<feature type="transmembrane region" description="Helical" evidence="1">
    <location>
        <begin position="167"/>
        <end position="184"/>
    </location>
</feature>
<organism evidence="2 3">
    <name type="scientific">Modicisalibacter xianhensis</name>
    <dbReference type="NCBI Taxonomy" id="442341"/>
    <lineage>
        <taxon>Bacteria</taxon>
        <taxon>Pseudomonadati</taxon>
        <taxon>Pseudomonadota</taxon>
        <taxon>Gammaproteobacteria</taxon>
        <taxon>Oceanospirillales</taxon>
        <taxon>Halomonadaceae</taxon>
        <taxon>Modicisalibacter</taxon>
    </lineage>
</organism>
<dbReference type="NCBIfam" id="TIGR03694">
    <property type="entry name" value="exosort_acyl"/>
    <property type="match status" value="1"/>
</dbReference>
<dbReference type="AlphaFoldDB" id="A0A1I2YQX2"/>
<sequence>MRIDSSSCPQGSESSLTVYEQFIRDFRFRLADDDETKRRVYALRYEIYCEELCYEEPAERFDKVEKDDYDTRSLHCLIEHRQSGKAAGCMRLVLPDQRTSQVSGRLPIQSHGSQSLNHATLHPERLPDENICEVSRLAISRDFRKARHTETLAQNALRFSEQEIRCFPLILIGLFLATYALVGLTHRPHVFAMMEPRLAKLLSRSGFNFTKVGETIEFHGKRSAYYINQRNAEEEMNAELVPLYLYVQQQLGPQLKAAQARGYPALELGTV</sequence>
<accession>A0A1I2YQX2</accession>
<dbReference type="Pfam" id="PF13444">
    <property type="entry name" value="Acetyltransf_5"/>
    <property type="match status" value="1"/>
</dbReference>
<keyword evidence="1" id="KW-0812">Transmembrane</keyword>
<keyword evidence="1" id="KW-0472">Membrane</keyword>
<evidence type="ECO:0000313" key="2">
    <source>
        <dbReference type="EMBL" id="SFH28073.1"/>
    </source>
</evidence>
<keyword evidence="3" id="KW-1185">Reference proteome</keyword>
<dbReference type="RefSeq" id="WP_177223320.1">
    <property type="nucleotide sequence ID" value="NZ_FOPY01000002.1"/>
</dbReference>
<dbReference type="Gene3D" id="3.40.630.30">
    <property type="match status" value="1"/>
</dbReference>
<dbReference type="InterPro" id="IPR022484">
    <property type="entry name" value="PEP-CTERM/exosrtase_acylTfrase"/>
</dbReference>
<dbReference type="STRING" id="442341.SAMN04487959_10295"/>
<evidence type="ECO:0000256" key="1">
    <source>
        <dbReference type="SAM" id="Phobius"/>
    </source>
</evidence>
<dbReference type="EMBL" id="FOPY01000002">
    <property type="protein sequence ID" value="SFH28073.1"/>
    <property type="molecule type" value="Genomic_DNA"/>
</dbReference>
<proteinExistence type="predicted"/>
<reference evidence="2 3" key="1">
    <citation type="submission" date="2016-10" db="EMBL/GenBank/DDBJ databases">
        <authorList>
            <person name="de Groot N.N."/>
        </authorList>
    </citation>
    <scope>NUCLEOTIDE SEQUENCE [LARGE SCALE GENOMIC DNA]</scope>
    <source>
        <strain evidence="2 3">CGMCC 1.6848</strain>
    </source>
</reference>
<dbReference type="InterPro" id="IPR016181">
    <property type="entry name" value="Acyl_CoA_acyltransferase"/>
</dbReference>
<evidence type="ECO:0000313" key="3">
    <source>
        <dbReference type="Proteomes" id="UP000199040"/>
    </source>
</evidence>
<dbReference type="SUPFAM" id="SSF55729">
    <property type="entry name" value="Acyl-CoA N-acyltransferases (Nat)"/>
    <property type="match status" value="1"/>
</dbReference>
<keyword evidence="1" id="KW-1133">Transmembrane helix</keyword>
<dbReference type="Proteomes" id="UP000199040">
    <property type="component" value="Unassembled WGS sequence"/>
</dbReference>